<feature type="transmembrane region" description="Helical" evidence="4">
    <location>
        <begin position="178"/>
        <end position="196"/>
    </location>
</feature>
<dbReference type="InterPro" id="IPR007110">
    <property type="entry name" value="Ig-like_dom"/>
</dbReference>
<accession>A0A667XUG7</accession>
<evidence type="ECO:0000256" key="1">
    <source>
        <dbReference type="ARBA" id="ARBA00022729"/>
    </source>
</evidence>
<reference evidence="6" key="2">
    <citation type="submission" date="2025-08" db="UniProtKB">
        <authorList>
            <consortium name="Ensembl"/>
        </authorList>
    </citation>
    <scope>IDENTIFICATION</scope>
</reference>
<sequence>MAARNIHAVEVLKPVRLELECTWTGNQNKLPNITGYWKKDGNEIDSRLTVPLENEQYNLKGVKCTFIDHVLMGEVRDKPIVSYAGDSVVIACKMEEPKPKPSTWHWYKANGTDKALIDAAAEPHRYQIHSEGGKSTLTVRNLTQADAGFYYCGAVYLISTSLGRLEVRVITFLEPLKPFIAIVVEVLVLVAVILLYERKSKKKSITGSQKTKKEKRENSGGEESSSVRQRKV</sequence>
<reference evidence="6" key="1">
    <citation type="submission" date="2019-06" db="EMBL/GenBank/DDBJ databases">
        <authorList>
            <consortium name="Wellcome Sanger Institute Data Sharing"/>
        </authorList>
    </citation>
    <scope>NUCLEOTIDE SEQUENCE [LARGE SCALE GENOMIC DNA]</scope>
</reference>
<dbReference type="PANTHER" id="PTHR45080:SF8">
    <property type="entry name" value="IG-LIKE DOMAIN-CONTAINING PROTEIN"/>
    <property type="match status" value="1"/>
</dbReference>
<protein>
    <submittedName>
        <fullName evidence="6">Embigin</fullName>
    </submittedName>
</protein>
<dbReference type="AlphaFoldDB" id="A0A667XUG7"/>
<feature type="compositionally biased region" description="Polar residues" evidence="3">
    <location>
        <begin position="221"/>
        <end position="232"/>
    </location>
</feature>
<dbReference type="GO" id="GO:0008046">
    <property type="term" value="F:axon guidance receptor activity"/>
    <property type="evidence" value="ECO:0007669"/>
    <property type="project" value="TreeGrafter"/>
</dbReference>
<dbReference type="InterPro" id="IPR013783">
    <property type="entry name" value="Ig-like_fold"/>
</dbReference>
<dbReference type="GO" id="GO:0007156">
    <property type="term" value="P:homophilic cell adhesion via plasma membrane adhesion molecules"/>
    <property type="evidence" value="ECO:0007669"/>
    <property type="project" value="TreeGrafter"/>
</dbReference>
<dbReference type="Proteomes" id="UP000472263">
    <property type="component" value="Chromosome 9"/>
</dbReference>
<organism evidence="6 7">
    <name type="scientific">Myripristis murdjan</name>
    <name type="common">pinecone soldierfish</name>
    <dbReference type="NCBI Taxonomy" id="586833"/>
    <lineage>
        <taxon>Eukaryota</taxon>
        <taxon>Metazoa</taxon>
        <taxon>Chordata</taxon>
        <taxon>Craniata</taxon>
        <taxon>Vertebrata</taxon>
        <taxon>Euteleostomi</taxon>
        <taxon>Actinopterygii</taxon>
        <taxon>Neopterygii</taxon>
        <taxon>Teleostei</taxon>
        <taxon>Neoteleostei</taxon>
        <taxon>Acanthomorphata</taxon>
        <taxon>Holocentriformes</taxon>
        <taxon>Holocentridae</taxon>
        <taxon>Myripristis</taxon>
    </lineage>
</organism>
<evidence type="ECO:0000256" key="2">
    <source>
        <dbReference type="ARBA" id="ARBA00023157"/>
    </source>
</evidence>
<feature type="domain" description="Ig-like" evidence="5">
    <location>
        <begin position="85"/>
        <end position="171"/>
    </location>
</feature>
<dbReference type="SMART" id="SM00409">
    <property type="entry name" value="IG"/>
    <property type="match status" value="1"/>
</dbReference>
<keyword evidence="4" id="KW-0472">Membrane</keyword>
<evidence type="ECO:0000256" key="4">
    <source>
        <dbReference type="SAM" id="Phobius"/>
    </source>
</evidence>
<keyword evidence="4" id="KW-0812">Transmembrane</keyword>
<feature type="region of interest" description="Disordered" evidence="3">
    <location>
        <begin position="201"/>
        <end position="232"/>
    </location>
</feature>
<dbReference type="InterPro" id="IPR003599">
    <property type="entry name" value="Ig_sub"/>
</dbReference>
<keyword evidence="7" id="KW-1185">Reference proteome</keyword>
<evidence type="ECO:0000313" key="7">
    <source>
        <dbReference type="Proteomes" id="UP000472263"/>
    </source>
</evidence>
<keyword evidence="2" id="KW-1015">Disulfide bond</keyword>
<dbReference type="InterPro" id="IPR036179">
    <property type="entry name" value="Ig-like_dom_sf"/>
</dbReference>
<evidence type="ECO:0000313" key="6">
    <source>
        <dbReference type="Ensembl" id="ENSMMDP00005017968.1"/>
    </source>
</evidence>
<keyword evidence="1" id="KW-0732">Signal</keyword>
<dbReference type="GeneTree" id="ENSGT00940000158944"/>
<dbReference type="GO" id="GO:0030424">
    <property type="term" value="C:axon"/>
    <property type="evidence" value="ECO:0007669"/>
    <property type="project" value="TreeGrafter"/>
</dbReference>
<name>A0A667XUG7_9TELE</name>
<dbReference type="GO" id="GO:0050808">
    <property type="term" value="P:synapse organization"/>
    <property type="evidence" value="ECO:0007669"/>
    <property type="project" value="TreeGrafter"/>
</dbReference>
<dbReference type="SUPFAM" id="SSF48726">
    <property type="entry name" value="Immunoglobulin"/>
    <property type="match status" value="1"/>
</dbReference>
<dbReference type="Pfam" id="PF13927">
    <property type="entry name" value="Ig_3"/>
    <property type="match status" value="1"/>
</dbReference>
<dbReference type="PROSITE" id="PS50835">
    <property type="entry name" value="IG_LIKE"/>
    <property type="match status" value="1"/>
</dbReference>
<evidence type="ECO:0000256" key="3">
    <source>
        <dbReference type="SAM" id="MobiDB-lite"/>
    </source>
</evidence>
<keyword evidence="4" id="KW-1133">Transmembrane helix</keyword>
<dbReference type="Gene3D" id="2.60.40.10">
    <property type="entry name" value="Immunoglobulins"/>
    <property type="match status" value="1"/>
</dbReference>
<dbReference type="PANTHER" id="PTHR45080">
    <property type="entry name" value="CONTACTIN 5"/>
    <property type="match status" value="1"/>
</dbReference>
<proteinExistence type="predicted"/>
<evidence type="ECO:0000259" key="5">
    <source>
        <dbReference type="PROSITE" id="PS50835"/>
    </source>
</evidence>
<dbReference type="Ensembl" id="ENSMMDT00005018414.1">
    <property type="protein sequence ID" value="ENSMMDP00005017968.1"/>
    <property type="gene ID" value="ENSMMDG00005009000.1"/>
</dbReference>
<dbReference type="InterPro" id="IPR050958">
    <property type="entry name" value="Cell_Adh-Cytoskel_Orgn"/>
</dbReference>
<dbReference type="GO" id="GO:0005886">
    <property type="term" value="C:plasma membrane"/>
    <property type="evidence" value="ECO:0007669"/>
    <property type="project" value="TreeGrafter"/>
</dbReference>
<reference evidence="6" key="3">
    <citation type="submission" date="2025-09" db="UniProtKB">
        <authorList>
            <consortium name="Ensembl"/>
        </authorList>
    </citation>
    <scope>IDENTIFICATION</scope>
</reference>
<dbReference type="GO" id="GO:0043025">
    <property type="term" value="C:neuronal cell body"/>
    <property type="evidence" value="ECO:0007669"/>
    <property type="project" value="TreeGrafter"/>
</dbReference>